<comment type="caution">
    <text evidence="3">The sequence shown here is derived from an EMBL/GenBank/DDBJ whole genome shotgun (WGS) entry which is preliminary data.</text>
</comment>
<dbReference type="PANTHER" id="PTHR10992:SF1086">
    <property type="entry name" value="AB HYDROLASE-1 DOMAIN-CONTAINING PROTEIN"/>
    <property type="match status" value="1"/>
</dbReference>
<gene>
    <name evidence="3" type="ORF">BWP39_27005</name>
</gene>
<evidence type="ECO:0000313" key="4">
    <source>
        <dbReference type="Proteomes" id="UP000218022"/>
    </source>
</evidence>
<dbReference type="RefSeq" id="WP_096725282.1">
    <property type="nucleotide sequence ID" value="NZ_MTZV01000006.1"/>
</dbReference>
<dbReference type="Pfam" id="PF12697">
    <property type="entry name" value="Abhydrolase_6"/>
    <property type="match status" value="1"/>
</dbReference>
<dbReference type="InterPro" id="IPR029058">
    <property type="entry name" value="AB_hydrolase_fold"/>
</dbReference>
<feature type="domain" description="AB hydrolase-1" evidence="2">
    <location>
        <begin position="35"/>
        <end position="305"/>
    </location>
</feature>
<feature type="compositionally biased region" description="Low complexity" evidence="1">
    <location>
        <begin position="12"/>
        <end position="24"/>
    </location>
</feature>
<evidence type="ECO:0000313" key="3">
    <source>
        <dbReference type="EMBL" id="PCE23328.1"/>
    </source>
</evidence>
<dbReference type="AlphaFoldDB" id="A0A2A4ESE1"/>
<protein>
    <submittedName>
        <fullName evidence="3">Peptidase M13</fullName>
    </submittedName>
</protein>
<dbReference type="OrthoDB" id="9773549at2"/>
<dbReference type="PANTHER" id="PTHR10992">
    <property type="entry name" value="METHYLESTERASE FAMILY MEMBER"/>
    <property type="match status" value="1"/>
</dbReference>
<name>A0A2A4ESE1_9BURK</name>
<dbReference type="GO" id="GO:0080032">
    <property type="term" value="F:methyl jasmonate esterase activity"/>
    <property type="evidence" value="ECO:0007669"/>
    <property type="project" value="TreeGrafter"/>
</dbReference>
<dbReference type="InterPro" id="IPR045889">
    <property type="entry name" value="MES/HNL"/>
</dbReference>
<reference evidence="3 4" key="1">
    <citation type="submission" date="2017-01" db="EMBL/GenBank/DDBJ databases">
        <title>Whole-Genome Shotgun Sequencing of Two beta-Proteobacterial Species in Search of the Bulgecin Biosynthetic Cluster.</title>
        <authorList>
            <person name="Horsman M.E."/>
            <person name="Marous D.R."/>
            <person name="Li R."/>
            <person name="Oliver R.A."/>
            <person name="Byun B."/>
            <person name="Emrich S.J."/>
            <person name="Boggess B."/>
            <person name="Townsend C.A."/>
            <person name="Mobashery S."/>
        </authorList>
    </citation>
    <scope>NUCLEOTIDE SEQUENCE [LARGE SCALE GENOMIC DNA]</scope>
    <source>
        <strain evidence="3 4">ATCC 31363</strain>
    </source>
</reference>
<evidence type="ECO:0000256" key="1">
    <source>
        <dbReference type="SAM" id="MobiDB-lite"/>
    </source>
</evidence>
<sequence>MSIEDRESSGRTAALNASTNATLSGQSPARGKTPFVLVHGAWHGAWTYERIIPLLAGRGHAAVARDLPAHGLNARIPLSYLRRPLDGAAFATERSPVADTTLDDYVDSIVRTIEEVRALGHDKVVLVGHSMGGVPITAVAERVPQYIADLVYLAAFMPGSGVPGIAYITEPENAGQLVGSQLKADPATIGALRMDHRSEDASYRANGKQTFYGDVSEEEYLAVANLLTPDVPVAPFATPIVTTRERWGSVRRHYIMCLQDWAIRPALQKRFIEEADAFVPGLPTVVYQMNASHSPFMSQPEVLAELLAGIAAS</sequence>
<dbReference type="Gene3D" id="3.40.50.1820">
    <property type="entry name" value="alpha/beta hydrolase"/>
    <property type="match status" value="1"/>
</dbReference>
<dbReference type="EMBL" id="MTZV01000006">
    <property type="protein sequence ID" value="PCE23328.1"/>
    <property type="molecule type" value="Genomic_DNA"/>
</dbReference>
<evidence type="ECO:0000259" key="2">
    <source>
        <dbReference type="Pfam" id="PF12697"/>
    </source>
</evidence>
<organism evidence="3 4">
    <name type="scientific">Paraburkholderia acidicola</name>
    <dbReference type="NCBI Taxonomy" id="1912599"/>
    <lineage>
        <taxon>Bacteria</taxon>
        <taxon>Pseudomonadati</taxon>
        <taxon>Pseudomonadota</taxon>
        <taxon>Betaproteobacteria</taxon>
        <taxon>Burkholderiales</taxon>
        <taxon>Burkholderiaceae</taxon>
        <taxon>Paraburkholderia</taxon>
    </lineage>
</organism>
<proteinExistence type="predicted"/>
<accession>A0A2A4ESE1</accession>
<feature type="region of interest" description="Disordered" evidence="1">
    <location>
        <begin position="1"/>
        <end position="28"/>
    </location>
</feature>
<dbReference type="SUPFAM" id="SSF53474">
    <property type="entry name" value="alpha/beta-Hydrolases"/>
    <property type="match status" value="1"/>
</dbReference>
<dbReference type="InterPro" id="IPR000073">
    <property type="entry name" value="AB_hydrolase_1"/>
</dbReference>
<dbReference type="Proteomes" id="UP000218022">
    <property type="component" value="Unassembled WGS sequence"/>
</dbReference>
<dbReference type="GO" id="GO:0080030">
    <property type="term" value="F:methyl indole-3-acetate esterase activity"/>
    <property type="evidence" value="ECO:0007669"/>
    <property type="project" value="TreeGrafter"/>
</dbReference>